<sequence length="202" mass="23234">MLPGSELYRFYTVDGCSLSLCQDFKVRLEAIGQNEVKSSDQCDYLLAFCPIRTRPGIDIQETMAKCPDGKPVLLVVLHHTYDGKKVVCTNARLMTSANLMLSVDCMFYEERMLKCDHNEREFNKIEKVVGRPRSKLWNVKRALKHSCYCLVKHKMRILLLTSPLLVFFMLSKLTSRTTLLDLLSLKASSLWNYLPCFGTPFH</sequence>
<dbReference type="AlphaFoldDB" id="A0A9Q0EIH0"/>
<evidence type="ECO:0000313" key="2">
    <source>
        <dbReference type="Proteomes" id="UP001148018"/>
    </source>
</evidence>
<reference evidence="1" key="1">
    <citation type="submission" date="2022-07" db="EMBL/GenBank/DDBJ databases">
        <title>Chromosome-level genome of Muraenolepis orangiensis.</title>
        <authorList>
            <person name="Kim J."/>
        </authorList>
    </citation>
    <scope>NUCLEOTIDE SEQUENCE</scope>
    <source>
        <strain evidence="1">KU_S4_2022</strain>
        <tissue evidence="1">Muscle</tissue>
    </source>
</reference>
<organism evidence="1 2">
    <name type="scientific">Muraenolepis orangiensis</name>
    <name type="common">Patagonian moray cod</name>
    <dbReference type="NCBI Taxonomy" id="630683"/>
    <lineage>
        <taxon>Eukaryota</taxon>
        <taxon>Metazoa</taxon>
        <taxon>Chordata</taxon>
        <taxon>Craniata</taxon>
        <taxon>Vertebrata</taxon>
        <taxon>Euteleostomi</taxon>
        <taxon>Actinopterygii</taxon>
        <taxon>Neopterygii</taxon>
        <taxon>Teleostei</taxon>
        <taxon>Neoteleostei</taxon>
        <taxon>Acanthomorphata</taxon>
        <taxon>Zeiogadaria</taxon>
        <taxon>Gadariae</taxon>
        <taxon>Gadiformes</taxon>
        <taxon>Muraenolepidoidei</taxon>
        <taxon>Muraenolepididae</taxon>
        <taxon>Muraenolepis</taxon>
    </lineage>
</organism>
<dbReference type="OrthoDB" id="8446971at2759"/>
<dbReference type="EMBL" id="JANIIK010000042">
    <property type="protein sequence ID" value="KAJ3606848.1"/>
    <property type="molecule type" value="Genomic_DNA"/>
</dbReference>
<dbReference type="PANTHER" id="PTHR34488:SF1">
    <property type="entry name" value="SI:CH211-245H14.1-RELATED"/>
    <property type="match status" value="1"/>
</dbReference>
<protein>
    <submittedName>
        <fullName evidence="1">Uncharacterized protein</fullName>
    </submittedName>
</protein>
<dbReference type="Proteomes" id="UP001148018">
    <property type="component" value="Unassembled WGS sequence"/>
</dbReference>
<keyword evidence="2" id="KW-1185">Reference proteome</keyword>
<accession>A0A9Q0EIH0</accession>
<evidence type="ECO:0000313" key="1">
    <source>
        <dbReference type="EMBL" id="KAJ3606848.1"/>
    </source>
</evidence>
<proteinExistence type="predicted"/>
<gene>
    <name evidence="1" type="ORF">NHX12_026367</name>
</gene>
<dbReference type="PANTHER" id="PTHR34488">
    <property type="entry name" value="SI:CH211-245H14.1-RELATED"/>
    <property type="match status" value="1"/>
</dbReference>
<comment type="caution">
    <text evidence="1">The sequence shown here is derived from an EMBL/GenBank/DDBJ whole genome shotgun (WGS) entry which is preliminary data.</text>
</comment>
<name>A0A9Q0EIH0_9TELE</name>